<proteinExistence type="predicted"/>
<dbReference type="EMBL" id="JABMIG020000143">
    <property type="protein sequence ID" value="KAL3789292.1"/>
    <property type="molecule type" value="Genomic_DNA"/>
</dbReference>
<keyword evidence="4" id="KW-1185">Reference proteome</keyword>
<comment type="caution">
    <text evidence="3">The sequence shown here is derived from an EMBL/GenBank/DDBJ whole genome shotgun (WGS) entry which is preliminary data.</text>
</comment>
<evidence type="ECO:0000256" key="2">
    <source>
        <dbReference type="SAM" id="SignalP"/>
    </source>
</evidence>
<evidence type="ECO:0000313" key="4">
    <source>
        <dbReference type="Proteomes" id="UP001516023"/>
    </source>
</evidence>
<dbReference type="Proteomes" id="UP001516023">
    <property type="component" value="Unassembled WGS sequence"/>
</dbReference>
<keyword evidence="2" id="KW-0732">Signal</keyword>
<dbReference type="AlphaFoldDB" id="A0ABD3PNF4"/>
<feature type="chain" id="PRO_5044862112" evidence="2">
    <location>
        <begin position="24"/>
        <end position="175"/>
    </location>
</feature>
<feature type="signal peptide" evidence="2">
    <location>
        <begin position="1"/>
        <end position="23"/>
    </location>
</feature>
<gene>
    <name evidence="3" type="ORF">HJC23_000358</name>
</gene>
<evidence type="ECO:0000313" key="3">
    <source>
        <dbReference type="EMBL" id="KAL3789292.1"/>
    </source>
</evidence>
<sequence length="175" mass="19579">MKQLLILMIIYAWVAMALEKGQSNDDEARYLRTRGTRNICMQLGKPYGRQTLEVPKDEVRFFTSQRRSPPAERGRCLDTEGKKAVKTLKKRDIRTRSFCRKIGGVRTTTNVPEAATVWMLNNGFTEGACPTGTGRTVKNLTLKYVAPMTTTTTTSTSTPKSKETTTTSTTTTKKT</sequence>
<reference evidence="3 4" key="1">
    <citation type="journal article" date="2020" name="G3 (Bethesda)">
        <title>Improved Reference Genome for Cyclotella cryptica CCMP332, a Model for Cell Wall Morphogenesis, Salinity Adaptation, and Lipid Production in Diatoms (Bacillariophyta).</title>
        <authorList>
            <person name="Roberts W.R."/>
            <person name="Downey K.M."/>
            <person name="Ruck E.C."/>
            <person name="Traller J.C."/>
            <person name="Alverson A.J."/>
        </authorList>
    </citation>
    <scope>NUCLEOTIDE SEQUENCE [LARGE SCALE GENOMIC DNA]</scope>
    <source>
        <strain evidence="3 4">CCMP332</strain>
    </source>
</reference>
<protein>
    <submittedName>
        <fullName evidence="3">Uncharacterized protein</fullName>
    </submittedName>
</protein>
<evidence type="ECO:0000256" key="1">
    <source>
        <dbReference type="SAM" id="MobiDB-lite"/>
    </source>
</evidence>
<feature type="region of interest" description="Disordered" evidence="1">
    <location>
        <begin position="150"/>
        <end position="175"/>
    </location>
</feature>
<organism evidence="3 4">
    <name type="scientific">Cyclotella cryptica</name>
    <dbReference type="NCBI Taxonomy" id="29204"/>
    <lineage>
        <taxon>Eukaryota</taxon>
        <taxon>Sar</taxon>
        <taxon>Stramenopiles</taxon>
        <taxon>Ochrophyta</taxon>
        <taxon>Bacillariophyta</taxon>
        <taxon>Coscinodiscophyceae</taxon>
        <taxon>Thalassiosirophycidae</taxon>
        <taxon>Stephanodiscales</taxon>
        <taxon>Stephanodiscaceae</taxon>
        <taxon>Cyclotella</taxon>
    </lineage>
</organism>
<accession>A0ABD3PNF4</accession>
<name>A0ABD3PNF4_9STRA</name>